<name>A0A1N6U0V9_9BACI</name>
<feature type="domain" description="PilZ" evidence="1">
    <location>
        <begin position="31"/>
        <end position="110"/>
    </location>
</feature>
<dbReference type="EMBL" id="FTLX01000003">
    <property type="protein sequence ID" value="SIQ58976.1"/>
    <property type="molecule type" value="Genomic_DNA"/>
</dbReference>
<dbReference type="Proteomes" id="UP000186385">
    <property type="component" value="Unassembled WGS sequence"/>
</dbReference>
<reference evidence="2" key="3">
    <citation type="submission" date="2017-03" db="EMBL/GenBank/DDBJ databases">
        <authorList>
            <person name="Dastager S.G."/>
            <person name="Neurgaonkar P.S."/>
            <person name="Dharne M.S."/>
        </authorList>
    </citation>
    <scope>NUCLEOTIDE SEQUENCE</scope>
    <source>
        <strain evidence="2">DSM 25145</strain>
    </source>
</reference>
<dbReference type="Pfam" id="PF07238">
    <property type="entry name" value="PilZ"/>
    <property type="match status" value="1"/>
</dbReference>
<dbReference type="Proteomes" id="UP000215545">
    <property type="component" value="Unassembled WGS sequence"/>
</dbReference>
<dbReference type="GO" id="GO:0035438">
    <property type="term" value="F:cyclic-di-GMP binding"/>
    <property type="evidence" value="ECO:0007669"/>
    <property type="project" value="InterPro"/>
</dbReference>
<reference evidence="3 4" key="1">
    <citation type="submission" date="2017-01" db="EMBL/GenBank/DDBJ databases">
        <authorList>
            <person name="Mah S.A."/>
            <person name="Swanson W.J."/>
            <person name="Moy G.W."/>
            <person name="Vacquier V.D."/>
        </authorList>
    </citation>
    <scope>NUCLEOTIDE SEQUENCE [LARGE SCALE GENOMIC DNA]</scope>
    <source>
        <strain evidence="3 4">NIO-1016</strain>
    </source>
</reference>
<evidence type="ECO:0000259" key="1">
    <source>
        <dbReference type="Pfam" id="PF07238"/>
    </source>
</evidence>
<evidence type="ECO:0000313" key="2">
    <source>
        <dbReference type="EMBL" id="OXS78402.1"/>
    </source>
</evidence>
<organism evidence="3 4">
    <name type="scientific">Domibacillus enclensis</name>
    <dbReference type="NCBI Taxonomy" id="1017273"/>
    <lineage>
        <taxon>Bacteria</taxon>
        <taxon>Bacillati</taxon>
        <taxon>Bacillota</taxon>
        <taxon>Bacilli</taxon>
        <taxon>Bacillales</taxon>
        <taxon>Bacillaceae</taxon>
        <taxon>Domibacillus</taxon>
    </lineage>
</organism>
<proteinExistence type="predicted"/>
<sequence>MYYKRQEAFRYVFPESIPAICEVYQYINDTKVKIQTFDAYILDISPNGMRAASKTDIELKDEFILIFSFQLAGTLIHFTGQLIRKRNAGGSFEYGVQSDGSSALRDQIVSSLKVYTKEQLKKQKSQGR</sequence>
<dbReference type="STRING" id="1017273.SAMN05443094_103127"/>
<dbReference type="InterPro" id="IPR009875">
    <property type="entry name" value="PilZ_domain"/>
</dbReference>
<dbReference type="OrthoDB" id="2354159at2"/>
<gene>
    <name evidence="2" type="ORF">B1B05_07255</name>
    <name evidence="3" type="ORF">SAMN05443094_103127</name>
</gene>
<evidence type="ECO:0000313" key="4">
    <source>
        <dbReference type="Proteomes" id="UP000186385"/>
    </source>
</evidence>
<reference evidence="5" key="2">
    <citation type="submission" date="2017-03" db="EMBL/GenBank/DDBJ databases">
        <title>Bacillus sp. V-88(T) DSM27956, whole genome shotgun sequencing project.</title>
        <authorList>
            <person name="Dastager S.G."/>
            <person name="Neurgaonkar P.S."/>
            <person name="Dharne M.S."/>
        </authorList>
    </citation>
    <scope>NUCLEOTIDE SEQUENCE [LARGE SCALE GENOMIC DNA]</scope>
    <source>
        <strain evidence="5">DSM 25145</strain>
    </source>
</reference>
<keyword evidence="5" id="KW-1185">Reference proteome</keyword>
<dbReference type="RefSeq" id="WP_045851517.1">
    <property type="nucleotide sequence ID" value="NZ_FTLX01000003.1"/>
</dbReference>
<dbReference type="SUPFAM" id="SSF141371">
    <property type="entry name" value="PilZ domain-like"/>
    <property type="match status" value="1"/>
</dbReference>
<evidence type="ECO:0000313" key="3">
    <source>
        <dbReference type="EMBL" id="SIQ58976.1"/>
    </source>
</evidence>
<protein>
    <submittedName>
        <fullName evidence="3">PilZ domain-containing protein</fullName>
    </submittedName>
</protein>
<accession>A0A1N6U0V9</accession>
<evidence type="ECO:0000313" key="5">
    <source>
        <dbReference type="Proteomes" id="UP000215545"/>
    </source>
</evidence>
<dbReference type="EMBL" id="MWSK01000003">
    <property type="protein sequence ID" value="OXS78402.1"/>
    <property type="molecule type" value="Genomic_DNA"/>
</dbReference>
<dbReference type="AlphaFoldDB" id="A0A1N6U0V9"/>